<comment type="caution">
    <text evidence="4">The sequence shown here is derived from an EMBL/GenBank/DDBJ whole genome shotgun (WGS) entry which is preliminary data.</text>
</comment>
<dbReference type="NCBIfam" id="TIGR00996">
    <property type="entry name" value="Mtu_fam_mce"/>
    <property type="match status" value="1"/>
</dbReference>
<evidence type="ECO:0000259" key="3">
    <source>
        <dbReference type="Pfam" id="PF11887"/>
    </source>
</evidence>
<accession>A0A8I1D9Y8</accession>
<dbReference type="InterPro" id="IPR003399">
    <property type="entry name" value="Mce/MlaD"/>
</dbReference>
<dbReference type="InterPro" id="IPR052336">
    <property type="entry name" value="MlaD_Phospholipid_Transporter"/>
</dbReference>
<dbReference type="InterPro" id="IPR005693">
    <property type="entry name" value="Mce"/>
</dbReference>
<feature type="chain" id="PRO_5034486386" evidence="1">
    <location>
        <begin position="22"/>
        <end position="384"/>
    </location>
</feature>
<feature type="domain" description="Mammalian cell entry C-terminal" evidence="3">
    <location>
        <begin position="127"/>
        <end position="296"/>
    </location>
</feature>
<feature type="domain" description="Mce/MlaD" evidence="2">
    <location>
        <begin position="43"/>
        <end position="117"/>
    </location>
</feature>
<feature type="signal peptide" evidence="1">
    <location>
        <begin position="1"/>
        <end position="21"/>
    </location>
</feature>
<dbReference type="Pfam" id="PF11887">
    <property type="entry name" value="Mce4_CUP1"/>
    <property type="match status" value="1"/>
</dbReference>
<dbReference type="RefSeq" id="WP_197942113.1">
    <property type="nucleotide sequence ID" value="NZ_JAECSB010000093.1"/>
</dbReference>
<dbReference type="AlphaFoldDB" id="A0A8I1D9Y8"/>
<evidence type="ECO:0000256" key="1">
    <source>
        <dbReference type="SAM" id="SignalP"/>
    </source>
</evidence>
<gene>
    <name evidence="4" type="ORF">I3517_29030</name>
</gene>
<name>A0A8I1D9Y8_RHOER</name>
<dbReference type="GO" id="GO:0005576">
    <property type="term" value="C:extracellular region"/>
    <property type="evidence" value="ECO:0007669"/>
    <property type="project" value="TreeGrafter"/>
</dbReference>
<organism evidence="4 5">
    <name type="scientific">Rhodococcus erythropolis</name>
    <name type="common">Arthrobacter picolinophilus</name>
    <dbReference type="NCBI Taxonomy" id="1833"/>
    <lineage>
        <taxon>Bacteria</taxon>
        <taxon>Bacillati</taxon>
        <taxon>Actinomycetota</taxon>
        <taxon>Actinomycetes</taxon>
        <taxon>Mycobacteriales</taxon>
        <taxon>Nocardiaceae</taxon>
        <taxon>Rhodococcus</taxon>
        <taxon>Rhodococcus erythropolis group</taxon>
    </lineage>
</organism>
<evidence type="ECO:0000259" key="2">
    <source>
        <dbReference type="Pfam" id="PF02470"/>
    </source>
</evidence>
<sequence>MRRTRSVRAAYILLFAVTATGASGCRFDGVNSLSLPGNSASGQTYTVTVELADVQNLVGNSPVKAGNVIVGNIGGIASRNWTAILTLDIDLDVKLPSNVTAKLAQTSVLGSQYLELASPVDEQPTGRLEDGDVIPLSRTSQYPSTEEVLSALSLVLNGSGLQQIQTVTSELNRVIGGRESDLRSLTESLRTFVSGLDGQRADIVAAIDGLDRLGSELAVQAPTLEESIDSLAPALDIVEGQRVQLTTMLTELGNFGDTATGVLNASRDDLRANIEALQPTLAQLAASAESIPEALKIATTIPFPVATADRALRGDYMNLFLTLDVSAETVGGKVLGSIPVDELIGLNPARQAANPILAPVAPNVAGPVIPTLDDVVKQLQGGQR</sequence>
<protein>
    <submittedName>
        <fullName evidence="4">MCE family protein</fullName>
    </submittedName>
</protein>
<dbReference type="InterPro" id="IPR024516">
    <property type="entry name" value="Mce_C"/>
</dbReference>
<dbReference type="Pfam" id="PF02470">
    <property type="entry name" value="MlaD"/>
    <property type="match status" value="1"/>
</dbReference>
<reference evidence="4 5" key="1">
    <citation type="submission" date="2020-12" db="EMBL/GenBank/DDBJ databases">
        <title>Draft genome sequence of furan degrading bacterial strain FUR100.</title>
        <authorList>
            <person name="Woiski C."/>
        </authorList>
    </citation>
    <scope>NUCLEOTIDE SEQUENCE [LARGE SCALE GENOMIC DNA]</scope>
    <source>
        <strain evidence="4 5">FUR100</strain>
    </source>
</reference>
<dbReference type="PROSITE" id="PS51257">
    <property type="entry name" value="PROKAR_LIPOPROTEIN"/>
    <property type="match status" value="1"/>
</dbReference>
<evidence type="ECO:0000313" key="5">
    <source>
        <dbReference type="Proteomes" id="UP000627573"/>
    </source>
</evidence>
<evidence type="ECO:0000313" key="4">
    <source>
        <dbReference type="EMBL" id="MBH5146656.1"/>
    </source>
</evidence>
<dbReference type="EMBL" id="JAECSB010000093">
    <property type="protein sequence ID" value="MBH5146656.1"/>
    <property type="molecule type" value="Genomic_DNA"/>
</dbReference>
<dbReference type="Proteomes" id="UP000627573">
    <property type="component" value="Unassembled WGS sequence"/>
</dbReference>
<dbReference type="PANTHER" id="PTHR33371">
    <property type="entry name" value="INTERMEMBRANE PHOSPHOLIPID TRANSPORT SYSTEM BINDING PROTEIN MLAD-RELATED"/>
    <property type="match status" value="1"/>
</dbReference>
<keyword evidence="1" id="KW-0732">Signal</keyword>
<proteinExistence type="predicted"/>
<dbReference type="PANTHER" id="PTHR33371:SF15">
    <property type="entry name" value="LIPOPROTEIN LPRN"/>
    <property type="match status" value="1"/>
</dbReference>
<keyword evidence="5" id="KW-1185">Reference proteome</keyword>